<keyword evidence="4" id="KW-1185">Reference proteome</keyword>
<comment type="caution">
    <text evidence="3">The sequence shown here is derived from an EMBL/GenBank/DDBJ whole genome shotgun (WGS) entry which is preliminary data.</text>
</comment>
<accession>A0A9W9GAM8</accession>
<feature type="chain" id="PRO_5040789822" evidence="2">
    <location>
        <begin position="19"/>
        <end position="165"/>
    </location>
</feature>
<dbReference type="AlphaFoldDB" id="A0A9W9GAM8"/>
<evidence type="ECO:0000256" key="2">
    <source>
        <dbReference type="SAM" id="SignalP"/>
    </source>
</evidence>
<evidence type="ECO:0000313" key="3">
    <source>
        <dbReference type="EMBL" id="KAJ5115062.1"/>
    </source>
</evidence>
<name>A0A9W9GAM8_9EURO</name>
<dbReference type="RefSeq" id="XP_056516254.1">
    <property type="nucleotide sequence ID" value="XM_056651404.1"/>
</dbReference>
<feature type="region of interest" description="Disordered" evidence="1">
    <location>
        <begin position="108"/>
        <end position="128"/>
    </location>
</feature>
<dbReference type="GeneID" id="81390572"/>
<feature type="region of interest" description="Disordered" evidence="1">
    <location>
        <begin position="34"/>
        <end position="71"/>
    </location>
</feature>
<gene>
    <name evidence="3" type="ORF">NUU61_000821</name>
</gene>
<organism evidence="3 4">
    <name type="scientific">Penicillium alfredii</name>
    <dbReference type="NCBI Taxonomy" id="1506179"/>
    <lineage>
        <taxon>Eukaryota</taxon>
        <taxon>Fungi</taxon>
        <taxon>Dikarya</taxon>
        <taxon>Ascomycota</taxon>
        <taxon>Pezizomycotina</taxon>
        <taxon>Eurotiomycetes</taxon>
        <taxon>Eurotiomycetidae</taxon>
        <taxon>Eurotiales</taxon>
        <taxon>Aspergillaceae</taxon>
        <taxon>Penicillium</taxon>
    </lineage>
</organism>
<evidence type="ECO:0000256" key="1">
    <source>
        <dbReference type="SAM" id="MobiDB-lite"/>
    </source>
</evidence>
<feature type="signal peptide" evidence="2">
    <location>
        <begin position="1"/>
        <end position="18"/>
    </location>
</feature>
<reference evidence="3" key="1">
    <citation type="submission" date="2022-11" db="EMBL/GenBank/DDBJ databases">
        <authorList>
            <person name="Petersen C."/>
        </authorList>
    </citation>
    <scope>NUCLEOTIDE SEQUENCE</scope>
    <source>
        <strain evidence="3">IBT 34128</strain>
    </source>
</reference>
<dbReference type="Proteomes" id="UP001141434">
    <property type="component" value="Unassembled WGS sequence"/>
</dbReference>
<reference evidence="3" key="2">
    <citation type="journal article" date="2023" name="IMA Fungus">
        <title>Comparative genomic study of the Penicillium genus elucidates a diverse pangenome and 15 lateral gene transfer events.</title>
        <authorList>
            <person name="Petersen C."/>
            <person name="Sorensen T."/>
            <person name="Nielsen M.R."/>
            <person name="Sondergaard T.E."/>
            <person name="Sorensen J.L."/>
            <person name="Fitzpatrick D.A."/>
            <person name="Frisvad J.C."/>
            <person name="Nielsen K.L."/>
        </authorList>
    </citation>
    <scope>NUCLEOTIDE SEQUENCE</scope>
    <source>
        <strain evidence="3">IBT 34128</strain>
    </source>
</reference>
<keyword evidence="2" id="KW-0732">Signal</keyword>
<proteinExistence type="predicted"/>
<protein>
    <submittedName>
        <fullName evidence="3">Uncharacterized protein</fullName>
    </submittedName>
</protein>
<feature type="compositionally biased region" description="Gly residues" evidence="1">
    <location>
        <begin position="56"/>
        <end position="66"/>
    </location>
</feature>
<dbReference type="EMBL" id="JAPMSZ010000001">
    <property type="protein sequence ID" value="KAJ5115062.1"/>
    <property type="molecule type" value="Genomic_DNA"/>
</dbReference>
<evidence type="ECO:0000313" key="4">
    <source>
        <dbReference type="Proteomes" id="UP001141434"/>
    </source>
</evidence>
<sequence>MKFAGIVSLGLFSAAAVAMPALSSQPAVNPAGWGATNSQLAGPAPTGWSGNSNSGSGSGSNSGAGNGRNQELLELQSKIQDAMNHSNQAQATQYLQQWQSLAAGGAPAATSAAVPDSGSVASGAPAASWGGAPAVTGAPAALKGTSNNFVPFKPATTGAAGFRRH</sequence>